<reference evidence="2" key="2">
    <citation type="submission" date="2015-01" db="EMBL/GenBank/DDBJ databases">
        <title>Evolutionary Origins and Diversification of the Mycorrhizal Mutualists.</title>
        <authorList>
            <consortium name="DOE Joint Genome Institute"/>
            <consortium name="Mycorrhizal Genomics Consortium"/>
            <person name="Kohler A."/>
            <person name="Kuo A."/>
            <person name="Nagy L.G."/>
            <person name="Floudas D."/>
            <person name="Copeland A."/>
            <person name="Barry K.W."/>
            <person name="Cichocki N."/>
            <person name="Veneault-Fourrey C."/>
            <person name="LaButti K."/>
            <person name="Lindquist E.A."/>
            <person name="Lipzen A."/>
            <person name="Lundell T."/>
            <person name="Morin E."/>
            <person name="Murat C."/>
            <person name="Riley R."/>
            <person name="Ohm R."/>
            <person name="Sun H."/>
            <person name="Tunlid A."/>
            <person name="Henrissat B."/>
            <person name="Grigoriev I.V."/>
            <person name="Hibbett D.S."/>
            <person name="Martin F."/>
        </authorList>
    </citation>
    <scope>NUCLEOTIDE SEQUENCE [LARGE SCALE GENOMIC DNA]</scope>
    <source>
        <strain evidence="2">Marx 270</strain>
    </source>
</reference>
<dbReference type="InParanoid" id="A0A0C3PBN3"/>
<sequence>MCWKHNTKVSSPRSCTASKHHRYVHTTGWQAKLEGMVGQPGSKVKSRHHATAVDVIWAQGE</sequence>
<reference evidence="1 2" key="1">
    <citation type="submission" date="2014-04" db="EMBL/GenBank/DDBJ databases">
        <authorList>
            <consortium name="DOE Joint Genome Institute"/>
            <person name="Kuo A."/>
            <person name="Kohler A."/>
            <person name="Costa M.D."/>
            <person name="Nagy L.G."/>
            <person name="Floudas D."/>
            <person name="Copeland A."/>
            <person name="Barry K.W."/>
            <person name="Cichocki N."/>
            <person name="Veneault-Fourrey C."/>
            <person name="LaButti K."/>
            <person name="Lindquist E.A."/>
            <person name="Lipzen A."/>
            <person name="Lundell T."/>
            <person name="Morin E."/>
            <person name="Murat C."/>
            <person name="Sun H."/>
            <person name="Tunlid A."/>
            <person name="Henrissat B."/>
            <person name="Grigoriev I.V."/>
            <person name="Hibbett D.S."/>
            <person name="Martin F."/>
            <person name="Nordberg H.P."/>
            <person name="Cantor M.N."/>
            <person name="Hua S.X."/>
        </authorList>
    </citation>
    <scope>NUCLEOTIDE SEQUENCE [LARGE SCALE GENOMIC DNA]</scope>
    <source>
        <strain evidence="1 2">Marx 270</strain>
    </source>
</reference>
<evidence type="ECO:0000313" key="2">
    <source>
        <dbReference type="Proteomes" id="UP000054217"/>
    </source>
</evidence>
<name>A0A0C3PBN3_PISTI</name>
<proteinExistence type="predicted"/>
<accession>A0A0C3PBN3</accession>
<gene>
    <name evidence="1" type="ORF">M404DRAFT_1000154</name>
</gene>
<evidence type="ECO:0000313" key="1">
    <source>
        <dbReference type="EMBL" id="KIO05114.1"/>
    </source>
</evidence>
<dbReference type="EMBL" id="KN831968">
    <property type="protein sequence ID" value="KIO05114.1"/>
    <property type="molecule type" value="Genomic_DNA"/>
</dbReference>
<organism evidence="1 2">
    <name type="scientific">Pisolithus tinctorius Marx 270</name>
    <dbReference type="NCBI Taxonomy" id="870435"/>
    <lineage>
        <taxon>Eukaryota</taxon>
        <taxon>Fungi</taxon>
        <taxon>Dikarya</taxon>
        <taxon>Basidiomycota</taxon>
        <taxon>Agaricomycotina</taxon>
        <taxon>Agaricomycetes</taxon>
        <taxon>Agaricomycetidae</taxon>
        <taxon>Boletales</taxon>
        <taxon>Sclerodermatineae</taxon>
        <taxon>Pisolithaceae</taxon>
        <taxon>Pisolithus</taxon>
    </lineage>
</organism>
<dbReference type="AlphaFoldDB" id="A0A0C3PBN3"/>
<keyword evidence="2" id="KW-1185">Reference proteome</keyword>
<protein>
    <submittedName>
        <fullName evidence="1">Uncharacterized protein</fullName>
    </submittedName>
</protein>
<dbReference type="Proteomes" id="UP000054217">
    <property type="component" value="Unassembled WGS sequence"/>
</dbReference>
<dbReference type="HOGENOM" id="CLU_2923634_0_0_1"/>